<sequence length="229" mass="24816">MEYDRKQISIPFTPPAGEQVDHQSASPLIFLASCPSHPLPTAEGRMLSPCGCTDYSSVVLYLCSGFTFQHRGKESLLCGLRLVGAQQFPTAAVGQPTVVLIYRLALKPGQNNCKGSDSESVSGRSKPSIRSSSRDRLTDNRYVYVALLLRNVTDKSTPFPSWSDHAPMKQMNRVCRPGTGSQGDGGQRRSGLAASLSRSPSLLTPSCQLIKAYKWHISSPVFASTPNPS</sequence>
<keyword evidence="3" id="KW-1185">Reference proteome</keyword>
<evidence type="ECO:0000313" key="3">
    <source>
        <dbReference type="Proteomes" id="UP000518266"/>
    </source>
</evidence>
<feature type="compositionally biased region" description="Low complexity" evidence="1">
    <location>
        <begin position="189"/>
        <end position="199"/>
    </location>
</feature>
<feature type="compositionally biased region" description="Low complexity" evidence="1">
    <location>
        <begin position="120"/>
        <end position="131"/>
    </location>
</feature>
<protein>
    <submittedName>
        <fullName evidence="2">Uncharacterized protein</fullName>
    </submittedName>
</protein>
<evidence type="ECO:0000256" key="1">
    <source>
        <dbReference type="SAM" id="MobiDB-lite"/>
    </source>
</evidence>
<reference evidence="2 3" key="1">
    <citation type="submission" date="2020-03" db="EMBL/GenBank/DDBJ databases">
        <title>Dissostichus mawsoni Genome sequencing and assembly.</title>
        <authorList>
            <person name="Park H."/>
        </authorList>
    </citation>
    <scope>NUCLEOTIDE SEQUENCE [LARGE SCALE GENOMIC DNA]</scope>
    <source>
        <strain evidence="2">DM0001</strain>
        <tissue evidence="2">Muscle</tissue>
    </source>
</reference>
<feature type="region of interest" description="Disordered" evidence="1">
    <location>
        <begin position="112"/>
        <end position="134"/>
    </location>
</feature>
<name>A0A7J5XYS2_DISMA</name>
<dbReference type="AlphaFoldDB" id="A0A7J5XYS2"/>
<dbReference type="PROSITE" id="PS51257">
    <property type="entry name" value="PROKAR_LIPOPROTEIN"/>
    <property type="match status" value="1"/>
</dbReference>
<proteinExistence type="predicted"/>
<evidence type="ECO:0000313" key="2">
    <source>
        <dbReference type="EMBL" id="KAF3841248.1"/>
    </source>
</evidence>
<dbReference type="EMBL" id="JAAKFY010000020">
    <property type="protein sequence ID" value="KAF3841248.1"/>
    <property type="molecule type" value="Genomic_DNA"/>
</dbReference>
<gene>
    <name evidence="2" type="ORF">F7725_007110</name>
</gene>
<accession>A0A7J5XYS2</accession>
<comment type="caution">
    <text evidence="2">The sequence shown here is derived from an EMBL/GenBank/DDBJ whole genome shotgun (WGS) entry which is preliminary data.</text>
</comment>
<dbReference type="Proteomes" id="UP000518266">
    <property type="component" value="Unassembled WGS sequence"/>
</dbReference>
<organism evidence="2 3">
    <name type="scientific">Dissostichus mawsoni</name>
    <name type="common">Antarctic cod</name>
    <dbReference type="NCBI Taxonomy" id="36200"/>
    <lineage>
        <taxon>Eukaryota</taxon>
        <taxon>Metazoa</taxon>
        <taxon>Chordata</taxon>
        <taxon>Craniata</taxon>
        <taxon>Vertebrata</taxon>
        <taxon>Euteleostomi</taxon>
        <taxon>Actinopterygii</taxon>
        <taxon>Neopterygii</taxon>
        <taxon>Teleostei</taxon>
        <taxon>Neoteleostei</taxon>
        <taxon>Acanthomorphata</taxon>
        <taxon>Eupercaria</taxon>
        <taxon>Perciformes</taxon>
        <taxon>Notothenioidei</taxon>
        <taxon>Nototheniidae</taxon>
        <taxon>Dissostichus</taxon>
    </lineage>
</organism>
<feature type="region of interest" description="Disordered" evidence="1">
    <location>
        <begin position="160"/>
        <end position="199"/>
    </location>
</feature>